<accession>A0A3E2H846</accession>
<feature type="non-terminal residue" evidence="2">
    <location>
        <position position="97"/>
    </location>
</feature>
<organism evidence="2 3">
    <name type="scientific">Scytalidium lignicola</name>
    <name type="common">Hyphomycete</name>
    <dbReference type="NCBI Taxonomy" id="5539"/>
    <lineage>
        <taxon>Eukaryota</taxon>
        <taxon>Fungi</taxon>
        <taxon>Dikarya</taxon>
        <taxon>Ascomycota</taxon>
        <taxon>Pezizomycotina</taxon>
        <taxon>Leotiomycetes</taxon>
        <taxon>Leotiomycetes incertae sedis</taxon>
        <taxon>Scytalidium</taxon>
    </lineage>
</organism>
<name>A0A3E2H846_SCYLI</name>
<dbReference type="Proteomes" id="UP000258309">
    <property type="component" value="Unassembled WGS sequence"/>
</dbReference>
<protein>
    <submittedName>
        <fullName evidence="2">Uncharacterized protein</fullName>
    </submittedName>
</protein>
<gene>
    <name evidence="2" type="ORF">B7463_g6761</name>
</gene>
<reference evidence="2 3" key="1">
    <citation type="submission" date="2018-05" db="EMBL/GenBank/DDBJ databases">
        <title>Draft genome sequence of Scytalidium lignicola DSM 105466, a ubiquitous saprotrophic fungus.</title>
        <authorList>
            <person name="Buettner E."/>
            <person name="Gebauer A.M."/>
            <person name="Hofrichter M."/>
            <person name="Liers C."/>
            <person name="Kellner H."/>
        </authorList>
    </citation>
    <scope>NUCLEOTIDE SEQUENCE [LARGE SCALE GENOMIC DNA]</scope>
    <source>
        <strain evidence="2 3">DSM 105466</strain>
    </source>
</reference>
<evidence type="ECO:0000313" key="2">
    <source>
        <dbReference type="EMBL" id="RFU29575.1"/>
    </source>
</evidence>
<evidence type="ECO:0000256" key="1">
    <source>
        <dbReference type="SAM" id="MobiDB-lite"/>
    </source>
</evidence>
<feature type="region of interest" description="Disordered" evidence="1">
    <location>
        <begin position="68"/>
        <end position="97"/>
    </location>
</feature>
<comment type="caution">
    <text evidence="2">The sequence shown here is derived from an EMBL/GenBank/DDBJ whole genome shotgun (WGS) entry which is preliminary data.</text>
</comment>
<proteinExistence type="predicted"/>
<dbReference type="AlphaFoldDB" id="A0A3E2H846"/>
<feature type="non-terminal residue" evidence="2">
    <location>
        <position position="1"/>
    </location>
</feature>
<sequence>MLDEGAATRTRHQGFGEGQVVLGRLEGDAFVQQGIGDGVEAPVHEAHGAQVVLVWQVREDEIEELVGEGMEPVRRDGGSGRHGWWKCTGDGRRGIGE</sequence>
<evidence type="ECO:0000313" key="3">
    <source>
        <dbReference type="Proteomes" id="UP000258309"/>
    </source>
</evidence>
<dbReference type="EMBL" id="NCSJ02000124">
    <property type="protein sequence ID" value="RFU29575.1"/>
    <property type="molecule type" value="Genomic_DNA"/>
</dbReference>
<keyword evidence="3" id="KW-1185">Reference proteome</keyword>